<keyword evidence="1" id="KW-1133">Transmembrane helix</keyword>
<evidence type="ECO:0000313" key="2">
    <source>
        <dbReference type="EMBL" id="ABR48033.1"/>
    </source>
</evidence>
<dbReference type="HOGENOM" id="CLU_2271452_0_0_9"/>
<keyword evidence="1" id="KW-0472">Membrane</keyword>
<feature type="transmembrane region" description="Helical" evidence="1">
    <location>
        <begin position="67"/>
        <end position="84"/>
    </location>
</feature>
<reference evidence="3" key="1">
    <citation type="journal article" date="2016" name="Genome Announc.">
        <title>Complete genome sequence of Alkaliphilus metalliredigens strain QYMF, an alkaliphilic and metal-reducing bacterium isolated from borax-contaminated leachate ponds.</title>
        <authorList>
            <person name="Hwang C."/>
            <person name="Copeland A."/>
            <person name="Lucas S."/>
            <person name="Lapidus A."/>
            <person name="Barry K."/>
            <person name="Detter J.C."/>
            <person name="Glavina Del Rio T."/>
            <person name="Hammon N."/>
            <person name="Israni S."/>
            <person name="Dalin E."/>
            <person name="Tice H."/>
            <person name="Pitluck S."/>
            <person name="Chertkov O."/>
            <person name="Brettin T."/>
            <person name="Bruce D."/>
            <person name="Han C."/>
            <person name="Schmutz J."/>
            <person name="Larimer F."/>
            <person name="Land M.L."/>
            <person name="Hauser L."/>
            <person name="Kyrpides N."/>
            <person name="Mikhailova N."/>
            <person name="Ye Q."/>
            <person name="Zhou J."/>
            <person name="Richardson P."/>
            <person name="Fields M.W."/>
        </authorList>
    </citation>
    <scope>NUCLEOTIDE SEQUENCE [LARGE SCALE GENOMIC DNA]</scope>
    <source>
        <strain evidence="3">QYMF</strain>
    </source>
</reference>
<keyword evidence="1" id="KW-0812">Transmembrane</keyword>
<accession>A6TPB5</accession>
<dbReference type="Proteomes" id="UP000001572">
    <property type="component" value="Chromosome"/>
</dbReference>
<dbReference type="KEGG" id="amt:Amet_1867"/>
<evidence type="ECO:0000256" key="1">
    <source>
        <dbReference type="SAM" id="Phobius"/>
    </source>
</evidence>
<organism evidence="2 3">
    <name type="scientific">Alkaliphilus metalliredigens (strain QYMF)</name>
    <dbReference type="NCBI Taxonomy" id="293826"/>
    <lineage>
        <taxon>Bacteria</taxon>
        <taxon>Bacillati</taxon>
        <taxon>Bacillota</taxon>
        <taxon>Clostridia</taxon>
        <taxon>Peptostreptococcales</taxon>
        <taxon>Natronincolaceae</taxon>
        <taxon>Alkaliphilus</taxon>
    </lineage>
</organism>
<keyword evidence="3" id="KW-1185">Reference proteome</keyword>
<dbReference type="AlphaFoldDB" id="A6TPB5"/>
<proteinExistence type="predicted"/>
<sequence>MKSATKIFYRLYRICRFIDTKSQYFEREINMKKIMIAGMITGLIFFLSIAFYPIVDNFALNNDYTQIILLSLIFTLIFCTLTIIEEIKKIGIKLDDDKKNVS</sequence>
<evidence type="ECO:0000313" key="3">
    <source>
        <dbReference type="Proteomes" id="UP000001572"/>
    </source>
</evidence>
<feature type="transmembrane region" description="Helical" evidence="1">
    <location>
        <begin position="34"/>
        <end position="55"/>
    </location>
</feature>
<protein>
    <submittedName>
        <fullName evidence="2">Uncharacterized protein</fullName>
    </submittedName>
</protein>
<gene>
    <name evidence="2" type="ordered locus">Amet_1867</name>
</gene>
<name>A6TPB5_ALKMQ</name>
<dbReference type="EMBL" id="CP000724">
    <property type="protein sequence ID" value="ABR48033.1"/>
    <property type="molecule type" value="Genomic_DNA"/>
</dbReference>